<name>A0A6C0CG85_9ZZZZ</name>
<accession>A0A6C0CG85</accession>
<dbReference type="InterPro" id="IPR043916">
    <property type="entry name" value="P8_CR"/>
</dbReference>
<reference evidence="2" key="1">
    <citation type="journal article" date="2020" name="Nature">
        <title>Giant virus diversity and host interactions through global metagenomics.</title>
        <authorList>
            <person name="Schulz F."/>
            <person name="Roux S."/>
            <person name="Paez-Espino D."/>
            <person name="Jungbluth S."/>
            <person name="Walsh D.A."/>
            <person name="Denef V.J."/>
            <person name="McMahon K.D."/>
            <person name="Konstantinidis K.T."/>
            <person name="Eloe-Fadrosh E.A."/>
            <person name="Kyrpides N.C."/>
            <person name="Woyke T."/>
        </authorList>
    </citation>
    <scope>NUCLEOTIDE SEQUENCE</scope>
    <source>
        <strain evidence="2">GVMAG-M-3300020728-1</strain>
    </source>
</reference>
<dbReference type="EMBL" id="MN739407">
    <property type="protein sequence ID" value="QHT03172.1"/>
    <property type="molecule type" value="Genomic_DNA"/>
</dbReference>
<evidence type="ECO:0000313" key="2">
    <source>
        <dbReference type="EMBL" id="QHT03172.1"/>
    </source>
</evidence>
<dbReference type="Pfam" id="PF19065">
    <property type="entry name" value="P8_CR"/>
    <property type="match status" value="1"/>
</dbReference>
<sequence>MEKSVLEQIQDPHVENRYNMTSTSQQYPAPAHNGAVSNINDPSLRDFAARPYKMYSDGPALFGQTNRWDMVGHIHKETPLNQVFFSQDNLDKLQSDIQAQVLLMSGGKYHIDRQNDDDLKLIMRSYYLMFSQNNPSAVAGELTDLNSRVVGYAAAKVYSEVDFHMFYRKDLEDFAAPIANPMNPHVYGTRTGELKSFF</sequence>
<proteinExistence type="predicted"/>
<evidence type="ECO:0000259" key="1">
    <source>
        <dbReference type="Pfam" id="PF19065"/>
    </source>
</evidence>
<feature type="domain" description="Minor capsid protein P8 central region" evidence="1">
    <location>
        <begin position="76"/>
        <end position="185"/>
    </location>
</feature>
<protein>
    <recommendedName>
        <fullName evidence="1">Minor capsid protein P8 central region domain-containing protein</fullName>
    </recommendedName>
</protein>
<organism evidence="2">
    <name type="scientific">viral metagenome</name>
    <dbReference type="NCBI Taxonomy" id="1070528"/>
    <lineage>
        <taxon>unclassified sequences</taxon>
        <taxon>metagenomes</taxon>
        <taxon>organismal metagenomes</taxon>
    </lineage>
</organism>
<dbReference type="AlphaFoldDB" id="A0A6C0CG85"/>